<accession>A0A1D7QMI5</accession>
<evidence type="ECO:0000313" key="2">
    <source>
        <dbReference type="Proteomes" id="UP000094313"/>
    </source>
</evidence>
<evidence type="ECO:0000313" key="1">
    <source>
        <dbReference type="EMBL" id="AOM79876.1"/>
    </source>
</evidence>
<keyword evidence="2" id="KW-1185">Reference proteome</keyword>
<evidence type="ECO:0008006" key="3">
    <source>
        <dbReference type="Google" id="ProtNLM"/>
    </source>
</evidence>
<sequence>MNENTRILLGVFAGLAAGAALGLLLAPEKGTDTRDELSLSLKDLGHGLQDGAENKINHLGNIKDRLSNAIGTSFDRDDYNDHVEHV</sequence>
<protein>
    <recommendedName>
        <fullName evidence="3">Gas vesicle protein</fullName>
    </recommendedName>
</protein>
<organism evidence="1 2">
    <name type="scientific">Pedobacter steynii</name>
    <dbReference type="NCBI Taxonomy" id="430522"/>
    <lineage>
        <taxon>Bacteria</taxon>
        <taxon>Pseudomonadati</taxon>
        <taxon>Bacteroidota</taxon>
        <taxon>Sphingobacteriia</taxon>
        <taxon>Sphingobacteriales</taxon>
        <taxon>Sphingobacteriaceae</taxon>
        <taxon>Pedobacter</taxon>
    </lineage>
</organism>
<reference evidence="1 2" key="1">
    <citation type="submission" date="2016-08" db="EMBL/GenBank/DDBJ databases">
        <authorList>
            <person name="Seilhamer J.J."/>
        </authorList>
    </citation>
    <scope>NUCLEOTIDE SEQUENCE [LARGE SCALE GENOMIC DNA]</scope>
    <source>
        <strain evidence="1 2">DX4</strain>
    </source>
</reference>
<gene>
    <name evidence="1" type="ORF">BFS30_23550</name>
</gene>
<name>A0A1D7QMI5_9SPHI</name>
<dbReference type="Pfam" id="PF12732">
    <property type="entry name" value="YtxH"/>
    <property type="match status" value="1"/>
</dbReference>
<dbReference type="OrthoDB" id="771141at2"/>
<dbReference type="InterPro" id="IPR024623">
    <property type="entry name" value="YtxH"/>
</dbReference>
<dbReference type="RefSeq" id="WP_069381538.1">
    <property type="nucleotide sequence ID" value="NZ_CP017141.1"/>
</dbReference>
<proteinExistence type="predicted"/>
<dbReference type="AlphaFoldDB" id="A0A1D7QMI5"/>
<dbReference type="KEGG" id="psty:BFS30_23550"/>
<dbReference type="Proteomes" id="UP000094313">
    <property type="component" value="Chromosome"/>
</dbReference>
<dbReference type="EMBL" id="CP017141">
    <property type="protein sequence ID" value="AOM79876.1"/>
    <property type="molecule type" value="Genomic_DNA"/>
</dbReference>